<evidence type="ECO:0000313" key="1">
    <source>
        <dbReference type="EMBL" id="KTD74976.1"/>
    </source>
</evidence>
<dbReference type="PATRIC" id="fig|66969.6.peg.3289"/>
<name>A0A0W1A1I1_9GAMM</name>
<organism evidence="1 2">
    <name type="scientific">Legionella waltersii</name>
    <dbReference type="NCBI Taxonomy" id="66969"/>
    <lineage>
        <taxon>Bacteria</taxon>
        <taxon>Pseudomonadati</taxon>
        <taxon>Pseudomonadota</taxon>
        <taxon>Gammaproteobacteria</taxon>
        <taxon>Legionellales</taxon>
        <taxon>Legionellaceae</taxon>
        <taxon>Legionella</taxon>
    </lineage>
</organism>
<evidence type="ECO:0000313" key="2">
    <source>
        <dbReference type="Proteomes" id="UP000054729"/>
    </source>
</evidence>
<gene>
    <name evidence="1" type="ORF">Lwal_3017</name>
</gene>
<sequence>MLLGSSIWPSSVRSLTVAARFLLCCLNQILVTAGIESVRSLTVAARFLLCCLNQILVTAGIESVRLLTRAARFFLCCLHQILVTAGSEPSRARQQADTELSAFTNDATKAAPFGEAPNLRLLTIKEEISWGTIIGVDSSGSVLIPFMEFQISYPFK</sequence>
<reference evidence="1 2" key="1">
    <citation type="submission" date="2015-11" db="EMBL/GenBank/DDBJ databases">
        <title>Genomic analysis of 38 Legionella species identifies large and diverse effector repertoires.</title>
        <authorList>
            <person name="Burstein D."/>
            <person name="Amaro F."/>
            <person name="Zusman T."/>
            <person name="Lifshitz Z."/>
            <person name="Cohen O."/>
            <person name="Gilbert J.A."/>
            <person name="Pupko T."/>
            <person name="Shuman H.A."/>
            <person name="Segal G."/>
        </authorList>
    </citation>
    <scope>NUCLEOTIDE SEQUENCE [LARGE SCALE GENOMIC DNA]</scope>
    <source>
        <strain evidence="1 2">ATCC 51914</strain>
    </source>
</reference>
<dbReference type="Proteomes" id="UP000054729">
    <property type="component" value="Unassembled WGS sequence"/>
</dbReference>
<proteinExistence type="predicted"/>
<dbReference type="EMBL" id="LNZB01000060">
    <property type="protein sequence ID" value="KTD74976.1"/>
    <property type="molecule type" value="Genomic_DNA"/>
</dbReference>
<protein>
    <submittedName>
        <fullName evidence="1">Uncharacterized protein</fullName>
    </submittedName>
</protein>
<comment type="caution">
    <text evidence="1">The sequence shown here is derived from an EMBL/GenBank/DDBJ whole genome shotgun (WGS) entry which is preliminary data.</text>
</comment>
<keyword evidence="2" id="KW-1185">Reference proteome</keyword>
<dbReference type="AlphaFoldDB" id="A0A0W1A1I1"/>
<accession>A0A0W1A1I1</accession>